<name>A0A8S3ZJ58_9EUPU</name>
<dbReference type="InterPro" id="IPR017452">
    <property type="entry name" value="GPCR_Rhodpsn_7TM"/>
</dbReference>
<dbReference type="EMBL" id="CAJHNH020003580">
    <property type="protein sequence ID" value="CAG5129604.1"/>
    <property type="molecule type" value="Genomic_DNA"/>
</dbReference>
<dbReference type="AlphaFoldDB" id="A0A8S3ZJ58"/>
<evidence type="ECO:0000256" key="8">
    <source>
        <dbReference type="SAM" id="Phobius"/>
    </source>
</evidence>
<dbReference type="SUPFAM" id="SSF81321">
    <property type="entry name" value="Family A G protein-coupled receptor-like"/>
    <property type="match status" value="1"/>
</dbReference>
<gene>
    <name evidence="10" type="ORF">CUNI_LOCUS15162</name>
</gene>
<evidence type="ECO:0000313" key="11">
    <source>
        <dbReference type="Proteomes" id="UP000678393"/>
    </source>
</evidence>
<dbReference type="PANTHER" id="PTHR24243">
    <property type="entry name" value="G-PROTEIN COUPLED RECEPTOR"/>
    <property type="match status" value="1"/>
</dbReference>
<evidence type="ECO:0000256" key="7">
    <source>
        <dbReference type="ARBA" id="ARBA00023224"/>
    </source>
</evidence>
<keyword evidence="5 8" id="KW-0472">Membrane</keyword>
<reference evidence="10" key="1">
    <citation type="submission" date="2021-04" db="EMBL/GenBank/DDBJ databases">
        <authorList>
            <consortium name="Molecular Ecology Group"/>
        </authorList>
    </citation>
    <scope>NUCLEOTIDE SEQUENCE</scope>
</reference>
<feature type="transmembrane region" description="Helical" evidence="8">
    <location>
        <begin position="229"/>
        <end position="253"/>
    </location>
</feature>
<sequence>VLSDLLTVEHAGIFLLVNVVMVCGVTSCIGIIANAINLAVFVEQGLHNTTTICLFGLAISDICLISSGVPWVALDLVYLTGAWPHHISGRITSYITVFITAERCLCVILPLEVKQIMTPMKTTVALCLIYIINILVMCPEYVTSYLYWKYFPEYNATLLTLNYLKGSEKIAGLIYCINSISGLVSFVSVTVMTLVLVVKLKEASVWRIKAKSANISDAMSSRDQKAVKMVTLIATVMIICFTPGVVVGMVTFIEPEFDIRKTYANTVASLWTIACVFQSVNSSVNIFFYYEMSSKYRQTFHVVLSTWRQKSI</sequence>
<keyword evidence="6" id="KW-0675">Receptor</keyword>
<organism evidence="10 11">
    <name type="scientific">Candidula unifasciata</name>
    <dbReference type="NCBI Taxonomy" id="100452"/>
    <lineage>
        <taxon>Eukaryota</taxon>
        <taxon>Metazoa</taxon>
        <taxon>Spiralia</taxon>
        <taxon>Lophotrochozoa</taxon>
        <taxon>Mollusca</taxon>
        <taxon>Gastropoda</taxon>
        <taxon>Heterobranchia</taxon>
        <taxon>Euthyneura</taxon>
        <taxon>Panpulmonata</taxon>
        <taxon>Eupulmonata</taxon>
        <taxon>Stylommatophora</taxon>
        <taxon>Helicina</taxon>
        <taxon>Helicoidea</taxon>
        <taxon>Geomitridae</taxon>
        <taxon>Candidula</taxon>
    </lineage>
</organism>
<evidence type="ECO:0000313" key="10">
    <source>
        <dbReference type="EMBL" id="CAG5129604.1"/>
    </source>
</evidence>
<evidence type="ECO:0000256" key="2">
    <source>
        <dbReference type="ARBA" id="ARBA00022692"/>
    </source>
</evidence>
<keyword evidence="4" id="KW-0297">G-protein coupled receptor</keyword>
<dbReference type="Proteomes" id="UP000678393">
    <property type="component" value="Unassembled WGS sequence"/>
</dbReference>
<feature type="transmembrane region" description="Helical" evidence="8">
    <location>
        <begin position="52"/>
        <end position="71"/>
    </location>
</feature>
<dbReference type="GO" id="GO:0016020">
    <property type="term" value="C:membrane"/>
    <property type="evidence" value="ECO:0007669"/>
    <property type="project" value="UniProtKB-SubCell"/>
</dbReference>
<dbReference type="PRINTS" id="PR00237">
    <property type="entry name" value="GPCRRHODOPSN"/>
</dbReference>
<dbReference type="InterPro" id="IPR000276">
    <property type="entry name" value="GPCR_Rhodpsn"/>
</dbReference>
<feature type="transmembrane region" description="Helical" evidence="8">
    <location>
        <begin position="268"/>
        <end position="290"/>
    </location>
</feature>
<keyword evidence="11" id="KW-1185">Reference proteome</keyword>
<dbReference type="OrthoDB" id="6158692at2759"/>
<dbReference type="Gene3D" id="1.20.1070.10">
    <property type="entry name" value="Rhodopsin 7-helix transmembrane proteins"/>
    <property type="match status" value="1"/>
</dbReference>
<accession>A0A8S3ZJ58</accession>
<keyword evidence="2 8" id="KW-0812">Transmembrane</keyword>
<dbReference type="Pfam" id="PF00001">
    <property type="entry name" value="7tm_1"/>
    <property type="match status" value="1"/>
</dbReference>
<protein>
    <recommendedName>
        <fullName evidence="9">G-protein coupled receptors family 1 profile domain-containing protein</fullName>
    </recommendedName>
</protein>
<evidence type="ECO:0000259" key="9">
    <source>
        <dbReference type="PROSITE" id="PS50262"/>
    </source>
</evidence>
<keyword evidence="7" id="KW-0807">Transducer</keyword>
<feature type="domain" description="G-protein coupled receptors family 1 profile" evidence="9">
    <location>
        <begin position="33"/>
        <end position="289"/>
    </location>
</feature>
<evidence type="ECO:0000256" key="4">
    <source>
        <dbReference type="ARBA" id="ARBA00023040"/>
    </source>
</evidence>
<dbReference type="PANTHER" id="PTHR24243:SF208">
    <property type="entry name" value="PYROKININ-1 RECEPTOR"/>
    <property type="match status" value="1"/>
</dbReference>
<feature type="non-terminal residue" evidence="10">
    <location>
        <position position="1"/>
    </location>
</feature>
<keyword evidence="3 8" id="KW-1133">Transmembrane helix</keyword>
<evidence type="ECO:0000256" key="1">
    <source>
        <dbReference type="ARBA" id="ARBA00004141"/>
    </source>
</evidence>
<evidence type="ECO:0000256" key="5">
    <source>
        <dbReference type="ARBA" id="ARBA00023136"/>
    </source>
</evidence>
<feature type="transmembrane region" description="Helical" evidence="8">
    <location>
        <begin position="91"/>
        <end position="111"/>
    </location>
</feature>
<evidence type="ECO:0000256" key="3">
    <source>
        <dbReference type="ARBA" id="ARBA00022989"/>
    </source>
</evidence>
<feature type="transmembrane region" description="Helical" evidence="8">
    <location>
        <begin position="12"/>
        <end position="40"/>
    </location>
</feature>
<proteinExistence type="predicted"/>
<dbReference type="GO" id="GO:0004930">
    <property type="term" value="F:G protein-coupled receptor activity"/>
    <property type="evidence" value="ECO:0007669"/>
    <property type="project" value="UniProtKB-KW"/>
</dbReference>
<comment type="subcellular location">
    <subcellularLocation>
        <location evidence="1">Membrane</location>
        <topology evidence="1">Multi-pass membrane protein</topology>
    </subcellularLocation>
</comment>
<comment type="caution">
    <text evidence="10">The sequence shown here is derived from an EMBL/GenBank/DDBJ whole genome shotgun (WGS) entry which is preliminary data.</text>
</comment>
<feature type="transmembrane region" description="Helical" evidence="8">
    <location>
        <begin position="123"/>
        <end position="150"/>
    </location>
</feature>
<feature type="transmembrane region" description="Helical" evidence="8">
    <location>
        <begin position="170"/>
        <end position="198"/>
    </location>
</feature>
<dbReference type="PROSITE" id="PS50262">
    <property type="entry name" value="G_PROTEIN_RECEP_F1_2"/>
    <property type="match status" value="1"/>
</dbReference>
<evidence type="ECO:0000256" key="6">
    <source>
        <dbReference type="ARBA" id="ARBA00023170"/>
    </source>
</evidence>